<keyword evidence="6 7" id="KW-0092">Biotin</keyword>
<comment type="function">
    <text evidence="7">This protein is a component of the acetyl coenzyme A carboxylase complex; first, biotin carboxylase catalyzes the carboxylation of the carrier protein and then the transcarboxylase transfers the carboxyl group to form malonyl-CoA.</text>
</comment>
<keyword evidence="4 7" id="KW-0443">Lipid metabolism</keyword>
<comment type="caution">
    <text evidence="9">The sequence shown here is derived from an EMBL/GenBank/DDBJ whole genome shotgun (WGS) entry which is preliminary data.</text>
</comment>
<evidence type="ECO:0000256" key="2">
    <source>
        <dbReference type="ARBA" id="ARBA00022516"/>
    </source>
</evidence>
<dbReference type="InterPro" id="IPR001882">
    <property type="entry name" value="Biotin_BS"/>
</dbReference>
<feature type="domain" description="Lipoyl-binding" evidence="8">
    <location>
        <begin position="118"/>
        <end position="194"/>
    </location>
</feature>
<evidence type="ECO:0000256" key="6">
    <source>
        <dbReference type="ARBA" id="ARBA00023267"/>
    </source>
</evidence>
<evidence type="ECO:0000313" key="9">
    <source>
        <dbReference type="EMBL" id="MBP2371838.1"/>
    </source>
</evidence>
<evidence type="ECO:0000256" key="7">
    <source>
        <dbReference type="RuleBase" id="RU364072"/>
    </source>
</evidence>
<comment type="pathway">
    <text evidence="1 7">Lipid metabolism; fatty acid biosynthesis.</text>
</comment>
<protein>
    <recommendedName>
        <fullName evidence="7">Biotin carboxyl carrier protein of acetyl-CoA carboxylase</fullName>
    </recommendedName>
</protein>
<dbReference type="Gene3D" id="2.40.50.100">
    <property type="match status" value="1"/>
</dbReference>
<keyword evidence="3 7" id="KW-0276">Fatty acid metabolism</keyword>
<evidence type="ECO:0000256" key="3">
    <source>
        <dbReference type="ARBA" id="ARBA00022832"/>
    </source>
</evidence>
<keyword evidence="10" id="KW-1185">Reference proteome</keyword>
<dbReference type="PROSITE" id="PS50968">
    <property type="entry name" value="BIOTINYL_LIPOYL"/>
    <property type="match status" value="1"/>
</dbReference>
<sequence length="196" mass="19138">MSELEQILTTLHRAAAAMVADPRPPARIRLGAHGVDLEWELVPAGAVEAAGTGAGRTFAVAADASAGALLTSSPAGGPALTGAGSATSGAPVAGGIGPVGPVGAASAVGDTAAVTVEHTLITAPTVGVFYRAPEPGAVAFVDTGDLITSGQQVGIVEAMKLMIPVHADRGGRVVEVRCADATAVEFGAPLFAVAVD</sequence>
<evidence type="ECO:0000256" key="4">
    <source>
        <dbReference type="ARBA" id="ARBA00023098"/>
    </source>
</evidence>
<organism evidence="9 10">
    <name type="scientific">Pseudonocardia parietis</name>
    <dbReference type="NCBI Taxonomy" id="570936"/>
    <lineage>
        <taxon>Bacteria</taxon>
        <taxon>Bacillati</taxon>
        <taxon>Actinomycetota</taxon>
        <taxon>Actinomycetes</taxon>
        <taxon>Pseudonocardiales</taxon>
        <taxon>Pseudonocardiaceae</taxon>
        <taxon>Pseudonocardia</taxon>
    </lineage>
</organism>
<evidence type="ECO:0000256" key="1">
    <source>
        <dbReference type="ARBA" id="ARBA00005194"/>
    </source>
</evidence>
<dbReference type="EMBL" id="JAGINU010000004">
    <property type="protein sequence ID" value="MBP2371838.1"/>
    <property type="molecule type" value="Genomic_DNA"/>
</dbReference>
<dbReference type="PRINTS" id="PR01071">
    <property type="entry name" value="ACOABIOTINCC"/>
</dbReference>
<dbReference type="SUPFAM" id="SSF51230">
    <property type="entry name" value="Single hybrid motif"/>
    <property type="match status" value="1"/>
</dbReference>
<dbReference type="CDD" id="cd06850">
    <property type="entry name" value="biotinyl_domain"/>
    <property type="match status" value="1"/>
</dbReference>
<reference evidence="9 10" key="1">
    <citation type="submission" date="2021-03" db="EMBL/GenBank/DDBJ databases">
        <title>Sequencing the genomes of 1000 actinobacteria strains.</title>
        <authorList>
            <person name="Klenk H.-P."/>
        </authorList>
    </citation>
    <scope>NUCLEOTIDE SEQUENCE [LARGE SCALE GENOMIC DNA]</scope>
    <source>
        <strain evidence="9 10">DSM 45256</strain>
    </source>
</reference>
<evidence type="ECO:0000256" key="5">
    <source>
        <dbReference type="ARBA" id="ARBA00023160"/>
    </source>
</evidence>
<keyword evidence="2 7" id="KW-0444">Lipid biosynthesis</keyword>
<dbReference type="InterPro" id="IPR001249">
    <property type="entry name" value="AcCoA_biotinCC"/>
</dbReference>
<evidence type="ECO:0000259" key="8">
    <source>
        <dbReference type="PROSITE" id="PS50968"/>
    </source>
</evidence>
<dbReference type="InterPro" id="IPR000089">
    <property type="entry name" value="Biotin_lipoyl"/>
</dbReference>
<dbReference type="InterPro" id="IPR011053">
    <property type="entry name" value="Single_hybrid_motif"/>
</dbReference>
<evidence type="ECO:0000313" key="10">
    <source>
        <dbReference type="Proteomes" id="UP001519295"/>
    </source>
</evidence>
<proteinExistence type="predicted"/>
<dbReference type="RefSeq" id="WP_307862817.1">
    <property type="nucleotide sequence ID" value="NZ_JAGINU010000004.1"/>
</dbReference>
<dbReference type="Proteomes" id="UP001519295">
    <property type="component" value="Unassembled WGS sequence"/>
</dbReference>
<gene>
    <name evidence="9" type="ORF">JOF36_007611</name>
</gene>
<dbReference type="Pfam" id="PF00364">
    <property type="entry name" value="Biotin_lipoyl"/>
    <property type="match status" value="1"/>
</dbReference>
<keyword evidence="5 7" id="KW-0275">Fatty acid biosynthesis</keyword>
<accession>A0ABS4W6U7</accession>
<name>A0ABS4W6U7_9PSEU</name>
<dbReference type="PROSITE" id="PS00188">
    <property type="entry name" value="BIOTIN"/>
    <property type="match status" value="1"/>
</dbReference>